<comment type="subcellular location">
    <subcellularLocation>
        <location evidence="1">Cell projection</location>
        <location evidence="1">Cilium</location>
    </subcellularLocation>
</comment>
<keyword evidence="4" id="KW-0969">Cilium</keyword>
<evidence type="ECO:0000256" key="2">
    <source>
        <dbReference type="ARBA" id="ARBA00022794"/>
    </source>
</evidence>
<evidence type="ECO:0000256" key="1">
    <source>
        <dbReference type="ARBA" id="ARBA00004138"/>
    </source>
</evidence>
<organism evidence="10 11">
    <name type="scientific">Clunio marinus</name>
    <dbReference type="NCBI Taxonomy" id="568069"/>
    <lineage>
        <taxon>Eukaryota</taxon>
        <taxon>Metazoa</taxon>
        <taxon>Ecdysozoa</taxon>
        <taxon>Arthropoda</taxon>
        <taxon>Hexapoda</taxon>
        <taxon>Insecta</taxon>
        <taxon>Pterygota</taxon>
        <taxon>Neoptera</taxon>
        <taxon>Endopterygota</taxon>
        <taxon>Diptera</taxon>
        <taxon>Nematocera</taxon>
        <taxon>Chironomoidea</taxon>
        <taxon>Chironomidae</taxon>
        <taxon>Clunio</taxon>
    </lineage>
</organism>
<dbReference type="InterPro" id="IPR029600">
    <property type="entry name" value="IFT81"/>
</dbReference>
<reference evidence="10 11" key="1">
    <citation type="submission" date="2015-04" db="EMBL/GenBank/DDBJ databases">
        <authorList>
            <person name="Syromyatnikov M.Y."/>
            <person name="Popov V.N."/>
        </authorList>
    </citation>
    <scope>NUCLEOTIDE SEQUENCE [LARGE SCALE GENOMIC DNA]</scope>
</reference>
<feature type="compositionally biased region" description="Basic and acidic residues" evidence="8">
    <location>
        <begin position="1254"/>
        <end position="1268"/>
    </location>
</feature>
<dbReference type="Pfam" id="PF18383">
    <property type="entry name" value="IFT81_CH"/>
    <property type="match status" value="1"/>
</dbReference>
<evidence type="ECO:0000313" key="11">
    <source>
        <dbReference type="Proteomes" id="UP000183832"/>
    </source>
</evidence>
<dbReference type="OrthoDB" id="10062362at2759"/>
<protein>
    <submittedName>
        <fullName evidence="10">CLUMA_CG005968, isoform A</fullName>
    </submittedName>
</protein>
<evidence type="ECO:0000256" key="5">
    <source>
        <dbReference type="ARBA" id="ARBA00023273"/>
    </source>
</evidence>
<proteinExistence type="inferred from homology"/>
<dbReference type="GO" id="GO:0015631">
    <property type="term" value="F:tubulin binding"/>
    <property type="evidence" value="ECO:0007669"/>
    <property type="project" value="InterPro"/>
</dbReference>
<dbReference type="STRING" id="568069.A0A1J1I0P9"/>
<sequence>MTENLKSIVQAVNKCLKTDYNLISFDSLSEETLLQVLLDVFQEFGIVNGKWDVKENDPEETNRIIMESLTKIQYTDDSMDIPELRRGLVRGDKRFLFPIFEWIFENEDLITKLAYLARFLMPLNLPPEAISIPEVVTLFSQYEISMDEFKNSHQNYEFSVQESKKTRELRSDSIAIEGEIENVKKRIERLQTRLDKVPQQELLLEAARSLRIEKDQQRELQTQIDEQKQELQRASVLSDRLQKEYHNIRITTQGTSPQQMLDAIIEETQVLEFMVKQKLPQELLGRQTEVQILQEVIDEPNISRDYLSNLQYKVDDVSKEVQQMVETKMKDKSQQNDVLGLGPFRQQTALIARNKEVAAEQLDQLTRELNDVDNQLRDKQQKLQETVGEVILRGDDLKQFVNTLRAKSNIYKQQRSELASVKAESNDLMETLEGLRAQDPTLATNDEDPSSLEAMVSRPDSPVESRGVTELSRLVDGLQRAVIGAREKLAPMSQQLRPLRERIAELKDECDSKKQFQHLSDRLFVNKIVTVKTSPKPKRDIAKRVNKTLRRVVKINLLNVLNNTLTRPLTAKNKIKHKELIELRKSKIKEEFHGGSPSSADNSFNKENMSPNSTNVRFIEFSSPSTDSSPNTKPSLRQQLLEFAQKHNPKPEMFEDLLNIMKTNGLRIPRSPESFFDKKFDVVKLSFGSYLNIGIERGIKNYYRPGLIRKPMSLVTSSDDSLESSQPPETLLLDVAVYIVKSNPCNGLTVPQCMIIFGRINCQVFDDPFVIGIYYGSFPTPTIGNEIMGMFVSEMEILQKNDLVIGGNQVFRVKLNAIVSDPISNSLITCTSLPSSLYGCSKCNQKANLEIDNGYTSFPTTMTLATLRSDDDFKYLLPNDHHIAQPTLAQLDLGLISQFVLDYKIIVCKGVMKQMMNLWVNGRLDYRLNKETQQKISRDLIMMSGNCPREFVKRPRTLEEISLWDGDDWNEFLLYYSPIALKSRMAQKYYIHFLYLHLAMRILMTSDGSNAEANSFILGQLLNTFLADFTTLYGNDKVDYNIHNLLHFEQIQQKLGSLKKLNGFVYESQINMMNSFLDASVEINMEEIGEKIIENTNVMVENKINELINTSYPFVDAKGELVFKTFTISVFEPDNHVIMRDAVVKVEAICNDTVKREIIIIGRRYERVEIMFQAPLSSQRLLHVSSLSPHHTFKLSDFVCKANFDALNTQLSSETAQLQAEYIETEKELKKLEQKWQDLKLDYDRAEMLLEKARLESEGSPRSRRSNEGKTGTLKETLTLQLREQENIYSKLKTERDHIQSSKNDRYKQIEMWTDLGELFELKKKCYLEAKKQGIGGTLSFTNTSETFTLQ</sequence>
<evidence type="ECO:0000256" key="8">
    <source>
        <dbReference type="SAM" id="MobiDB-lite"/>
    </source>
</evidence>
<dbReference type="InterPro" id="IPR043016">
    <property type="entry name" value="IFT81_N_sf"/>
</dbReference>
<feature type="coiled-coil region" evidence="7">
    <location>
        <begin position="355"/>
        <end position="438"/>
    </location>
</feature>
<dbReference type="EMBL" id="CVRI01000027">
    <property type="protein sequence ID" value="CRK92406.1"/>
    <property type="molecule type" value="Genomic_DNA"/>
</dbReference>
<feature type="domain" description="IFT81 calponin homology" evidence="9">
    <location>
        <begin position="3"/>
        <end position="124"/>
    </location>
</feature>
<dbReference type="PANTHER" id="PTHR15614">
    <property type="entry name" value="INTRAFLAGELLAR TRANSPORT PROTEIN 81 HOMOLOG"/>
    <property type="match status" value="1"/>
</dbReference>
<keyword evidence="3 7" id="KW-0175">Coiled coil</keyword>
<dbReference type="Proteomes" id="UP000183832">
    <property type="component" value="Unassembled WGS sequence"/>
</dbReference>
<dbReference type="PANTHER" id="PTHR15614:SF2">
    <property type="entry name" value="INTRAFLAGELLAR TRANSPORT PROTEIN 81 HOMOLOG"/>
    <property type="match status" value="1"/>
</dbReference>
<dbReference type="Gene3D" id="1.10.418.70">
    <property type="entry name" value="Intraflagellar transport protein 81, N-terminal domain"/>
    <property type="match status" value="1"/>
</dbReference>
<feature type="region of interest" description="Disordered" evidence="8">
    <location>
        <begin position="1254"/>
        <end position="1276"/>
    </location>
</feature>
<name>A0A1J1I0P9_9DIPT</name>
<evidence type="ECO:0000256" key="7">
    <source>
        <dbReference type="SAM" id="Coils"/>
    </source>
</evidence>
<dbReference type="GO" id="GO:0030992">
    <property type="term" value="C:intraciliary transport particle B"/>
    <property type="evidence" value="ECO:0007669"/>
    <property type="project" value="InterPro"/>
</dbReference>
<dbReference type="InterPro" id="IPR041146">
    <property type="entry name" value="IFT81_CH"/>
</dbReference>
<feature type="region of interest" description="Disordered" evidence="8">
    <location>
        <begin position="438"/>
        <end position="465"/>
    </location>
</feature>
<evidence type="ECO:0000259" key="9">
    <source>
        <dbReference type="Pfam" id="PF18383"/>
    </source>
</evidence>
<evidence type="ECO:0000256" key="4">
    <source>
        <dbReference type="ARBA" id="ARBA00023069"/>
    </source>
</evidence>
<feature type="coiled-coil region" evidence="7">
    <location>
        <begin position="173"/>
        <end position="244"/>
    </location>
</feature>
<dbReference type="GO" id="GO:0060271">
    <property type="term" value="P:cilium assembly"/>
    <property type="evidence" value="ECO:0007669"/>
    <property type="project" value="InterPro"/>
</dbReference>
<accession>A0A1J1I0P9</accession>
<comment type="similarity">
    <text evidence="6">Belongs to the IFT81 family.</text>
</comment>
<gene>
    <name evidence="10" type="ORF">CLUMA_CG005968</name>
</gene>
<dbReference type="GO" id="GO:0042073">
    <property type="term" value="P:intraciliary transport"/>
    <property type="evidence" value="ECO:0007669"/>
    <property type="project" value="InterPro"/>
</dbReference>
<evidence type="ECO:0000256" key="3">
    <source>
        <dbReference type="ARBA" id="ARBA00023054"/>
    </source>
</evidence>
<evidence type="ECO:0000313" key="10">
    <source>
        <dbReference type="EMBL" id="CRK92406.1"/>
    </source>
</evidence>
<keyword evidence="5" id="KW-0966">Cell projection</keyword>
<keyword evidence="2" id="KW-0970">Cilium biogenesis/degradation</keyword>
<evidence type="ECO:0000256" key="6">
    <source>
        <dbReference type="ARBA" id="ARBA00043983"/>
    </source>
</evidence>
<feature type="coiled-coil region" evidence="7">
    <location>
        <begin position="1208"/>
        <end position="1249"/>
    </location>
</feature>
<keyword evidence="11" id="KW-1185">Reference proteome</keyword>
<dbReference type="GO" id="GO:0036064">
    <property type="term" value="C:ciliary basal body"/>
    <property type="evidence" value="ECO:0007669"/>
    <property type="project" value="TreeGrafter"/>
</dbReference>